<dbReference type="GeneID" id="60058925"/>
<dbReference type="Pfam" id="PF13031">
    <property type="entry name" value="DUF3892"/>
    <property type="match status" value="1"/>
</dbReference>
<proteinExistence type="predicted"/>
<gene>
    <name evidence="1" type="ORF">GMA92_13760</name>
</gene>
<reference evidence="1 2" key="1">
    <citation type="journal article" date="2019" name="Nat. Med.">
        <title>A library of human gut bacterial isolates paired with longitudinal multiomics data enables mechanistic microbiome research.</title>
        <authorList>
            <person name="Poyet M."/>
            <person name="Groussin M."/>
            <person name="Gibbons S.M."/>
            <person name="Avila-Pacheco J."/>
            <person name="Jiang X."/>
            <person name="Kearney S.M."/>
            <person name="Perrotta A.R."/>
            <person name="Berdy B."/>
            <person name="Zhao S."/>
            <person name="Lieberman T.D."/>
            <person name="Swanson P.K."/>
            <person name="Smith M."/>
            <person name="Roesemann S."/>
            <person name="Alexander J.E."/>
            <person name="Rich S.A."/>
            <person name="Livny J."/>
            <person name="Vlamakis H."/>
            <person name="Clish C."/>
            <person name="Bullock K."/>
            <person name="Deik A."/>
            <person name="Scott J."/>
            <person name="Pierce K.A."/>
            <person name="Xavier R.J."/>
            <person name="Alm E.J."/>
        </authorList>
    </citation>
    <scope>NUCLEOTIDE SEQUENCE [LARGE SCALE GENOMIC DNA]</scope>
    <source>
        <strain evidence="1 2">BIOML-A198</strain>
    </source>
</reference>
<dbReference type="AlphaFoldDB" id="A0A173TXU4"/>
<evidence type="ECO:0000313" key="2">
    <source>
        <dbReference type="Proteomes" id="UP000487649"/>
    </source>
</evidence>
<dbReference type="InterPro" id="IPR024997">
    <property type="entry name" value="DUF3892"/>
</dbReference>
<dbReference type="OrthoDB" id="1647761at2"/>
<evidence type="ECO:0000313" key="1">
    <source>
        <dbReference type="EMBL" id="MTK22479.1"/>
    </source>
</evidence>
<dbReference type="EMBL" id="WMQE01000040">
    <property type="protein sequence ID" value="MTK22479.1"/>
    <property type="molecule type" value="Genomic_DNA"/>
</dbReference>
<dbReference type="RefSeq" id="WP_006783270.1">
    <property type="nucleotide sequence ID" value="NZ_CABJBH010000023.1"/>
</dbReference>
<name>A0A173TXU4_9FIRM</name>
<organism evidence="1 2">
    <name type="scientific">Turicibacter sanguinis</name>
    <dbReference type="NCBI Taxonomy" id="154288"/>
    <lineage>
        <taxon>Bacteria</taxon>
        <taxon>Bacillati</taxon>
        <taxon>Bacillota</taxon>
        <taxon>Erysipelotrichia</taxon>
        <taxon>Erysipelotrichales</taxon>
        <taxon>Turicibacteraceae</taxon>
        <taxon>Turicibacter</taxon>
    </lineage>
</organism>
<comment type="caution">
    <text evidence="1">The sequence shown here is derived from an EMBL/GenBank/DDBJ whole genome shotgun (WGS) entry which is preliminary data.</text>
</comment>
<protein>
    <submittedName>
        <fullName evidence="1">DUF3892 domain-containing protein</fullName>
    </submittedName>
</protein>
<dbReference type="Proteomes" id="UP000487649">
    <property type="component" value="Unassembled WGS sequence"/>
</dbReference>
<accession>A0A173TXU4</accession>
<sequence length="75" mass="8321">MTKEKFVAVRRNNDGDLVAFKSNTGKEYDYETAKELCEKGLIENAQTFKGKGGGTYIRGVVDGDKDNNLSNLPNF</sequence>